<dbReference type="CDD" id="cd03143">
    <property type="entry name" value="A4_beta-galactosidase_middle_domain"/>
    <property type="match status" value="1"/>
</dbReference>
<proteinExistence type="predicted"/>
<dbReference type="InterPro" id="IPR029062">
    <property type="entry name" value="Class_I_gatase-like"/>
</dbReference>
<dbReference type="PROSITE" id="PS51318">
    <property type="entry name" value="TAT"/>
    <property type="match status" value="1"/>
</dbReference>
<dbReference type="Pfam" id="PF14871">
    <property type="entry name" value="GHL6"/>
    <property type="match status" value="1"/>
</dbReference>
<dbReference type="InterPro" id="IPR028212">
    <property type="entry name" value="GHL6"/>
</dbReference>
<dbReference type="AlphaFoldDB" id="A0A931HD96"/>
<comment type="caution">
    <text evidence="3">The sequence shown here is derived from an EMBL/GenBank/DDBJ whole genome shotgun (WGS) entry which is preliminary data.</text>
</comment>
<keyword evidence="1" id="KW-0732">Signal</keyword>
<dbReference type="Pfam" id="PF06283">
    <property type="entry name" value="ThuA"/>
    <property type="match status" value="1"/>
</dbReference>
<dbReference type="InterPro" id="IPR006311">
    <property type="entry name" value="TAT_signal"/>
</dbReference>
<dbReference type="Gene3D" id="3.40.50.880">
    <property type="match status" value="1"/>
</dbReference>
<dbReference type="SUPFAM" id="SSF52317">
    <property type="entry name" value="Class I glutamine amidotransferase-like"/>
    <property type="match status" value="1"/>
</dbReference>
<dbReference type="InterPro" id="IPR017853">
    <property type="entry name" value="GH"/>
</dbReference>
<dbReference type="Gene3D" id="3.20.20.80">
    <property type="entry name" value="Glycosidases"/>
    <property type="match status" value="1"/>
</dbReference>
<evidence type="ECO:0000256" key="1">
    <source>
        <dbReference type="SAM" id="SignalP"/>
    </source>
</evidence>
<reference evidence="3" key="1">
    <citation type="submission" date="2020-11" db="EMBL/GenBank/DDBJ databases">
        <title>Novosphingobium aureum sp. nov., a marine bacterium isolated from sediment of a salt flat.</title>
        <authorList>
            <person name="Yoo Y."/>
            <person name="Kim J.-J."/>
        </authorList>
    </citation>
    <scope>NUCLEOTIDE SEQUENCE</scope>
    <source>
        <strain evidence="3">YJ-S2-02</strain>
    </source>
</reference>
<gene>
    <name evidence="3" type="ORF">I5E68_12935</name>
</gene>
<sequence length="730" mass="81382">MIDIDRRTVLAGAAVSALALPSLSRAATDPMATLPGWQADPMRWFQLAFTEDDPGAFDPDFWMAYFREIGAQGVCLSAGGGIAFYPTRIPHHGKSANMTSGRDPFGTMALACKREGIDVLARIDPHAMPQSAFAAHPEWAARDAQGEARRHWSASDLYLTCPYGPYNFEFMPEVIDEIATRYPVDGFFGNRWNTLGLCHCDSCKRNFEAATGAQLPTQTDPATPEGLRWHEWSQSRLLAVQDLWNETIVKRRPNAFFVSGTERRGIMDYDAREIGERMKMVFGDRQARSSESTYYTPGTKAWNSGRFAKELRGYMFDKPVGHIISVGVEEEYRWKDSVQDAAEIRIWAAGSIAQGARPWITKFNAKPFDRRWMPVVKDLFNWHRRHERYLRNTANLARVALVIENRGPAVIGGAQHRLEMEGHRRGFYQAMLEARIPFDAIDAAYLDPEHLARFDVLVLANAAVLSESQCAQLRAFVARGGAIVATHETSLYDEMGKKRPDFALADLFGCHYERTEAPLHNSYLTLRAPHPALAPLEGVSRTIAATARVHVRRDGPADVPITLVPSFPDLPMERVFTDVTESDIPMALCRKVGKGRVAYLPMNIAATFEELQHADHMRIMAGMVHWALGARQPMEVAGPGLVDIAWWRQERSLAAHIVNLNNPMTGSGSYREAIPTGPYEVSLELPEGAQVRAVTLLDAGMPATTRRDGERLVVTVPSVSFHEIIAVDLA</sequence>
<dbReference type="SUPFAM" id="SSF51445">
    <property type="entry name" value="(Trans)glycosidases"/>
    <property type="match status" value="1"/>
</dbReference>
<dbReference type="Proteomes" id="UP000617634">
    <property type="component" value="Unassembled WGS sequence"/>
</dbReference>
<dbReference type="EMBL" id="JADZGI010000001">
    <property type="protein sequence ID" value="MBH0113851.1"/>
    <property type="molecule type" value="Genomic_DNA"/>
</dbReference>
<feature type="chain" id="PRO_5036735634" evidence="1">
    <location>
        <begin position="27"/>
        <end position="730"/>
    </location>
</feature>
<dbReference type="RefSeq" id="WP_197164267.1">
    <property type="nucleotide sequence ID" value="NZ_JADZGI010000001.1"/>
</dbReference>
<keyword evidence="4" id="KW-1185">Reference proteome</keyword>
<evidence type="ECO:0000313" key="4">
    <source>
        <dbReference type="Proteomes" id="UP000617634"/>
    </source>
</evidence>
<feature type="signal peptide" evidence="1">
    <location>
        <begin position="1"/>
        <end position="26"/>
    </location>
</feature>
<accession>A0A931HD96</accession>
<organism evidence="3 4">
    <name type="scientific">Novosphingobium aureum</name>
    <dbReference type="NCBI Taxonomy" id="2792964"/>
    <lineage>
        <taxon>Bacteria</taxon>
        <taxon>Pseudomonadati</taxon>
        <taxon>Pseudomonadota</taxon>
        <taxon>Alphaproteobacteria</taxon>
        <taxon>Sphingomonadales</taxon>
        <taxon>Sphingomonadaceae</taxon>
        <taxon>Novosphingobium</taxon>
    </lineage>
</organism>
<evidence type="ECO:0000313" key="3">
    <source>
        <dbReference type="EMBL" id="MBH0113851.1"/>
    </source>
</evidence>
<feature type="domain" description="ThuA-like" evidence="2">
    <location>
        <begin position="433"/>
        <end position="627"/>
    </location>
</feature>
<dbReference type="InterPro" id="IPR029010">
    <property type="entry name" value="ThuA-like"/>
</dbReference>
<protein>
    <submittedName>
        <fullName evidence="3">ThuA domain-containing protein</fullName>
    </submittedName>
</protein>
<name>A0A931HD96_9SPHN</name>
<evidence type="ECO:0000259" key="2">
    <source>
        <dbReference type="Pfam" id="PF06283"/>
    </source>
</evidence>